<dbReference type="SUPFAM" id="SSF50346">
    <property type="entry name" value="PRC-barrel domain"/>
    <property type="match status" value="1"/>
</dbReference>
<dbReference type="Gene3D" id="1.25.60.10">
    <property type="entry name" value="MgtE N-terminal domain-like"/>
    <property type="match status" value="1"/>
</dbReference>
<evidence type="ECO:0000259" key="3">
    <source>
        <dbReference type="PROSITE" id="PS51371"/>
    </source>
</evidence>
<accession>A0ABX1K1M1</accession>
<dbReference type="SUPFAM" id="SSF158791">
    <property type="entry name" value="MgtE N-terminal domain-like"/>
    <property type="match status" value="1"/>
</dbReference>
<dbReference type="InterPro" id="IPR046342">
    <property type="entry name" value="CBS_dom_sf"/>
</dbReference>
<dbReference type="Pfam" id="PF00571">
    <property type="entry name" value="CBS"/>
    <property type="match status" value="2"/>
</dbReference>
<dbReference type="PANTHER" id="PTHR43773:SF1">
    <property type="entry name" value="MAGNESIUM TRANSPORTER MGTE"/>
    <property type="match status" value="1"/>
</dbReference>
<dbReference type="RefSeq" id="WP_168679365.1">
    <property type="nucleotide sequence ID" value="NZ_JAAXOY010000349.1"/>
</dbReference>
<reference evidence="4 5" key="1">
    <citation type="submission" date="2020-04" db="EMBL/GenBank/DDBJ databases">
        <title>MicrobeNet Type strains.</title>
        <authorList>
            <person name="Nicholson A.C."/>
        </authorList>
    </citation>
    <scope>NUCLEOTIDE SEQUENCE [LARGE SCALE GENOMIC DNA]</scope>
    <source>
        <strain evidence="4 5">ATCC BAA-787</strain>
    </source>
</reference>
<feature type="compositionally biased region" description="Low complexity" evidence="2">
    <location>
        <begin position="420"/>
        <end position="432"/>
    </location>
</feature>
<dbReference type="InterPro" id="IPR038076">
    <property type="entry name" value="MgtE_N_sf"/>
</dbReference>
<proteinExistence type="predicted"/>
<dbReference type="Proteomes" id="UP000777774">
    <property type="component" value="Unassembled WGS sequence"/>
</dbReference>
<dbReference type="PANTHER" id="PTHR43773">
    <property type="entry name" value="MAGNESIUM TRANSPORTER MGTE"/>
    <property type="match status" value="1"/>
</dbReference>
<feature type="region of interest" description="Disordered" evidence="2">
    <location>
        <begin position="414"/>
        <end position="439"/>
    </location>
</feature>
<evidence type="ECO:0000256" key="2">
    <source>
        <dbReference type="SAM" id="MobiDB-lite"/>
    </source>
</evidence>
<dbReference type="Pfam" id="PF26205">
    <property type="entry name" value="SH3_actinomycetes"/>
    <property type="match status" value="1"/>
</dbReference>
<dbReference type="Gene3D" id="3.10.580.10">
    <property type="entry name" value="CBS-domain"/>
    <property type="match status" value="1"/>
</dbReference>
<gene>
    <name evidence="4" type="ORF">HGA02_13015</name>
</gene>
<dbReference type="Pfam" id="PF03448">
    <property type="entry name" value="MgtE_N"/>
    <property type="match status" value="1"/>
</dbReference>
<dbReference type="InterPro" id="IPR006669">
    <property type="entry name" value="MgtE_transporter"/>
</dbReference>
<evidence type="ECO:0000313" key="4">
    <source>
        <dbReference type="EMBL" id="NKY40419.1"/>
    </source>
</evidence>
<name>A0ABX1K1M1_9CELL</name>
<comment type="caution">
    <text evidence="4">The sequence shown here is derived from an EMBL/GenBank/DDBJ whole genome shotgun (WGS) entry which is preliminary data.</text>
</comment>
<dbReference type="SMART" id="SM00924">
    <property type="entry name" value="MgtE_N"/>
    <property type="match status" value="1"/>
</dbReference>
<dbReference type="InterPro" id="IPR011033">
    <property type="entry name" value="PRC_barrel-like_sf"/>
</dbReference>
<dbReference type="PROSITE" id="PS51371">
    <property type="entry name" value="CBS"/>
    <property type="match status" value="1"/>
</dbReference>
<dbReference type="InterPro" id="IPR058838">
    <property type="entry name" value="SH3_actinomycetes"/>
</dbReference>
<keyword evidence="1" id="KW-0129">CBS domain</keyword>
<dbReference type="EMBL" id="JAAXOY010000349">
    <property type="protein sequence ID" value="NKY40419.1"/>
    <property type="molecule type" value="Genomic_DNA"/>
</dbReference>
<keyword evidence="5" id="KW-1185">Reference proteome</keyword>
<dbReference type="InterPro" id="IPR000644">
    <property type="entry name" value="CBS_dom"/>
</dbReference>
<evidence type="ECO:0000313" key="5">
    <source>
        <dbReference type="Proteomes" id="UP000777774"/>
    </source>
</evidence>
<organism evidence="4 5">
    <name type="scientific">Cellulomonas septica</name>
    <dbReference type="NCBI Taxonomy" id="285080"/>
    <lineage>
        <taxon>Bacteria</taxon>
        <taxon>Bacillati</taxon>
        <taxon>Actinomycetota</taxon>
        <taxon>Actinomycetes</taxon>
        <taxon>Micrococcales</taxon>
        <taxon>Cellulomonadaceae</taxon>
        <taxon>Cellulomonas</taxon>
    </lineage>
</organism>
<dbReference type="SUPFAM" id="SSF54631">
    <property type="entry name" value="CBS-domain pair"/>
    <property type="match status" value="1"/>
</dbReference>
<dbReference type="InterPro" id="IPR006668">
    <property type="entry name" value="Mg_transptr_MgtE_intracell_dom"/>
</dbReference>
<dbReference type="CDD" id="cd04606">
    <property type="entry name" value="CBS_pair_Mg_transporter"/>
    <property type="match status" value="1"/>
</dbReference>
<sequence length="439" mass="47240">MSSVGTRVFVARLAGTTVFDPLGDEVGRVRDVVVLVRPKGAPRAVGLVVEVPGRRRVFLPLTRVTAVDAGQVISTGLVNMRRFEQRATETLVVGELLDRTVDLADGSGQATVEDVAIELQRGGDWLVTKVFVRRRPAGKTGLLRRRGETLLVPVEGVIALGRTSTTAQGAELLLAQYEDLKAADLADVLHDLGTTRRLEVAVALDNERLADVLEELPEDDQVAILQGLELTRAADVLEAMQPDDAADLLGELPDEQAAELLELMEPEEAKDVRRLLAYEDNTAGGLMTTEPVILGPETSIAAALAHVRRQDLAPALASMVFVARPPLETPTGRFIGVVHLQRMLREPPHEAIGSIVDTDVEAIPVDAPLMSVTRQLATYNLLALPVVDDDKRLLGAVSVDDVLDHLLPEDWRETDEEPRVVLPATPATPAAGRVGGGRG</sequence>
<feature type="domain" description="CBS" evidence="3">
    <location>
        <begin position="356"/>
        <end position="416"/>
    </location>
</feature>
<evidence type="ECO:0000256" key="1">
    <source>
        <dbReference type="PROSITE-ProRule" id="PRU00703"/>
    </source>
</evidence>
<protein>
    <submittedName>
        <fullName evidence="4">Magnesium transporter</fullName>
    </submittedName>
</protein>